<proteinExistence type="predicted"/>
<organism evidence="2 3">
    <name type="scientific">Stephania yunnanensis</name>
    <dbReference type="NCBI Taxonomy" id="152371"/>
    <lineage>
        <taxon>Eukaryota</taxon>
        <taxon>Viridiplantae</taxon>
        <taxon>Streptophyta</taxon>
        <taxon>Embryophyta</taxon>
        <taxon>Tracheophyta</taxon>
        <taxon>Spermatophyta</taxon>
        <taxon>Magnoliopsida</taxon>
        <taxon>Ranunculales</taxon>
        <taxon>Menispermaceae</taxon>
        <taxon>Menispermoideae</taxon>
        <taxon>Cissampelideae</taxon>
        <taxon>Stephania</taxon>
    </lineage>
</organism>
<dbReference type="Proteomes" id="UP001420932">
    <property type="component" value="Unassembled WGS sequence"/>
</dbReference>
<reference evidence="2 3" key="1">
    <citation type="submission" date="2024-01" db="EMBL/GenBank/DDBJ databases">
        <title>Genome assemblies of Stephania.</title>
        <authorList>
            <person name="Yang L."/>
        </authorList>
    </citation>
    <scope>NUCLEOTIDE SEQUENCE [LARGE SCALE GENOMIC DNA]</scope>
    <source>
        <strain evidence="2">YNDBR</strain>
        <tissue evidence="2">Leaf</tissue>
    </source>
</reference>
<dbReference type="EMBL" id="JBBNAF010000013">
    <property type="protein sequence ID" value="KAK9087852.1"/>
    <property type="molecule type" value="Genomic_DNA"/>
</dbReference>
<sequence length="109" mass="11858">MECEDDLLGVGDLGGGDWRETERPERDTTITVNKGTLRILHSILASQHAQQSKFLVRAFVLQFLVRAFALSGDVQSCLALRYEEAAMAAEAEVCGAAAMPKMVTMGRAN</sequence>
<evidence type="ECO:0000256" key="1">
    <source>
        <dbReference type="SAM" id="MobiDB-lite"/>
    </source>
</evidence>
<feature type="region of interest" description="Disordered" evidence="1">
    <location>
        <begin position="1"/>
        <end position="25"/>
    </location>
</feature>
<gene>
    <name evidence="2" type="ORF">Syun_030246</name>
</gene>
<dbReference type="AlphaFoldDB" id="A0AAP0HKC1"/>
<evidence type="ECO:0000313" key="3">
    <source>
        <dbReference type="Proteomes" id="UP001420932"/>
    </source>
</evidence>
<protein>
    <submittedName>
        <fullName evidence="2">Uncharacterized protein</fullName>
    </submittedName>
</protein>
<keyword evidence="3" id="KW-1185">Reference proteome</keyword>
<name>A0AAP0HKC1_9MAGN</name>
<evidence type="ECO:0000313" key="2">
    <source>
        <dbReference type="EMBL" id="KAK9087852.1"/>
    </source>
</evidence>
<accession>A0AAP0HKC1</accession>
<comment type="caution">
    <text evidence="2">The sequence shown here is derived from an EMBL/GenBank/DDBJ whole genome shotgun (WGS) entry which is preliminary data.</text>
</comment>